<dbReference type="EMBL" id="JACHMN010000002">
    <property type="protein sequence ID" value="MBB5871199.1"/>
    <property type="molecule type" value="Genomic_DNA"/>
</dbReference>
<evidence type="ECO:0000313" key="2">
    <source>
        <dbReference type="EMBL" id="MBB5871199.1"/>
    </source>
</evidence>
<proteinExistence type="predicted"/>
<sequence>MNDPDIHAVRAIPPTMAEPTDESVSRTWHKLTRLTAAERSTRRPLPWAVPVTAAVVVAALTIGGVTLLRPSGGQDAGTTVVLPSPGATKEIEPNTDPASPETVTALNALATAAGGGTAVTINAGQLVFVRTDGTANSTSGQAETGGAVASPAVVTTEAEVREIWFDPQGAIPLKITDGVNDLNAGPKSNFAAEIAQARDDLATQGPSLIRPTPQWLAALPTDPTALLAQLRAESQQEGAAWSVDHRLWDTMANLYSGSEIALTPAVRAALLQALSGLHGLTTSTVTVNGHSLVAIRHTEKLSGDEILFDPASGKAVGRRTLYNNQVEYESTWVQSIVNGL</sequence>
<keyword evidence="1" id="KW-0472">Membrane</keyword>
<reference evidence="2 3" key="1">
    <citation type="submission" date="2020-08" db="EMBL/GenBank/DDBJ databases">
        <title>Sequencing the genomes of 1000 actinobacteria strains.</title>
        <authorList>
            <person name="Klenk H.-P."/>
        </authorList>
    </citation>
    <scope>NUCLEOTIDE SEQUENCE [LARGE SCALE GENOMIC DNA]</scope>
    <source>
        <strain evidence="2 3">DSM 45362</strain>
    </source>
</reference>
<keyword evidence="1" id="KW-0812">Transmembrane</keyword>
<keyword evidence="1" id="KW-1133">Transmembrane helix</keyword>
<name>A0A841BVL6_9ACTN</name>
<dbReference type="RefSeq" id="WP_184839103.1">
    <property type="nucleotide sequence ID" value="NZ_JACHMN010000002.1"/>
</dbReference>
<gene>
    <name evidence="2" type="ORF">F4553_004578</name>
</gene>
<comment type="caution">
    <text evidence="2">The sequence shown here is derived from an EMBL/GenBank/DDBJ whole genome shotgun (WGS) entry which is preliminary data.</text>
</comment>
<protein>
    <recommendedName>
        <fullName evidence="4">CU044_5270 family protein</fullName>
    </recommendedName>
</protein>
<dbReference type="Proteomes" id="UP000587527">
    <property type="component" value="Unassembled WGS sequence"/>
</dbReference>
<keyword evidence="3" id="KW-1185">Reference proteome</keyword>
<evidence type="ECO:0000256" key="1">
    <source>
        <dbReference type="SAM" id="Phobius"/>
    </source>
</evidence>
<organism evidence="2 3">
    <name type="scientific">Allocatelliglobosispora scoriae</name>
    <dbReference type="NCBI Taxonomy" id="643052"/>
    <lineage>
        <taxon>Bacteria</taxon>
        <taxon>Bacillati</taxon>
        <taxon>Actinomycetota</taxon>
        <taxon>Actinomycetes</taxon>
        <taxon>Micromonosporales</taxon>
        <taxon>Micromonosporaceae</taxon>
        <taxon>Allocatelliglobosispora</taxon>
    </lineage>
</organism>
<feature type="transmembrane region" description="Helical" evidence="1">
    <location>
        <begin position="47"/>
        <end position="68"/>
    </location>
</feature>
<accession>A0A841BVL6</accession>
<evidence type="ECO:0000313" key="3">
    <source>
        <dbReference type="Proteomes" id="UP000587527"/>
    </source>
</evidence>
<evidence type="ECO:0008006" key="4">
    <source>
        <dbReference type="Google" id="ProtNLM"/>
    </source>
</evidence>
<dbReference type="AlphaFoldDB" id="A0A841BVL6"/>